<organism evidence="3 4">
    <name type="scientific">Novosphingobium fluoreni</name>
    <dbReference type="NCBI Taxonomy" id="1391222"/>
    <lineage>
        <taxon>Bacteria</taxon>
        <taxon>Pseudomonadati</taxon>
        <taxon>Pseudomonadota</taxon>
        <taxon>Alphaproteobacteria</taxon>
        <taxon>Sphingomonadales</taxon>
        <taxon>Sphingomonadaceae</taxon>
        <taxon>Novosphingobium</taxon>
    </lineage>
</organism>
<dbReference type="GO" id="GO:0050242">
    <property type="term" value="F:pyruvate, phosphate dikinase activity"/>
    <property type="evidence" value="ECO:0007669"/>
    <property type="project" value="InterPro"/>
</dbReference>
<dbReference type="SUPFAM" id="SSF56059">
    <property type="entry name" value="Glutathione synthetase ATP-binding domain-like"/>
    <property type="match status" value="1"/>
</dbReference>
<reference evidence="3 4" key="1">
    <citation type="submission" date="2020-08" db="EMBL/GenBank/DDBJ databases">
        <title>Genomic Encyclopedia of Type Strains, Phase IV (KMG-IV): sequencing the most valuable type-strain genomes for metagenomic binning, comparative biology and taxonomic classification.</title>
        <authorList>
            <person name="Goeker M."/>
        </authorList>
    </citation>
    <scope>NUCLEOTIDE SEQUENCE [LARGE SCALE GENOMIC DNA]</scope>
    <source>
        <strain evidence="3 4">DSM 27568</strain>
    </source>
</reference>
<keyword evidence="3" id="KW-0418">Kinase</keyword>
<keyword evidence="3" id="KW-0670">Pyruvate</keyword>
<comment type="caution">
    <text evidence="3">The sequence shown here is derived from an EMBL/GenBank/DDBJ whole genome shotgun (WGS) entry which is preliminary data.</text>
</comment>
<name>A0A7W6C6L9_9SPHN</name>
<dbReference type="InterPro" id="IPR010121">
    <property type="entry name" value="Pyruvate_phosphate_dikinase"/>
</dbReference>
<dbReference type="AlphaFoldDB" id="A0A7W6C6L9"/>
<accession>A0A7W6C6L9</accession>
<dbReference type="Pfam" id="PF01326">
    <property type="entry name" value="PPDK_N"/>
    <property type="match status" value="1"/>
</dbReference>
<sequence>MTRHVYRFGDGVSDGGSGDRTLLGGKGANLAEMASIGLSVPPGFTIVTTMCTRYHEDGQAFPDPASIAFLREGRARLRLGQPLPRADHPACRGTGSLG</sequence>
<evidence type="ECO:0000256" key="1">
    <source>
        <dbReference type="SAM" id="MobiDB-lite"/>
    </source>
</evidence>
<feature type="domain" description="Pyruvate phosphate dikinase AMP/ATP-binding" evidence="2">
    <location>
        <begin position="22"/>
        <end position="58"/>
    </location>
</feature>
<gene>
    <name evidence="3" type="ORF">GGR39_003192</name>
</gene>
<dbReference type="EMBL" id="JACIDY010000009">
    <property type="protein sequence ID" value="MBB3941515.1"/>
    <property type="molecule type" value="Genomic_DNA"/>
</dbReference>
<feature type="region of interest" description="Disordered" evidence="1">
    <location>
        <begin position="1"/>
        <end position="20"/>
    </location>
</feature>
<dbReference type="InterPro" id="IPR013815">
    <property type="entry name" value="ATP_grasp_subdomain_1"/>
</dbReference>
<dbReference type="Gene3D" id="3.30.1490.20">
    <property type="entry name" value="ATP-grasp fold, A domain"/>
    <property type="match status" value="1"/>
</dbReference>
<evidence type="ECO:0000259" key="2">
    <source>
        <dbReference type="Pfam" id="PF01326"/>
    </source>
</evidence>
<evidence type="ECO:0000313" key="4">
    <source>
        <dbReference type="Proteomes" id="UP000561459"/>
    </source>
</evidence>
<protein>
    <submittedName>
        <fullName evidence="3">Phosphoenolpyruvate synthase/pyruvate phosphate dikinase</fullName>
    </submittedName>
</protein>
<evidence type="ECO:0000313" key="3">
    <source>
        <dbReference type="EMBL" id="MBB3941515.1"/>
    </source>
</evidence>
<keyword evidence="4" id="KW-1185">Reference proteome</keyword>
<dbReference type="InterPro" id="IPR002192">
    <property type="entry name" value="PPDK_AMP/ATP-bd"/>
</dbReference>
<keyword evidence="3" id="KW-0808">Transferase</keyword>
<dbReference type="PANTHER" id="PTHR22931">
    <property type="entry name" value="PHOSPHOENOLPYRUVATE DIKINASE-RELATED"/>
    <property type="match status" value="1"/>
</dbReference>
<dbReference type="GO" id="GO:0005524">
    <property type="term" value="F:ATP binding"/>
    <property type="evidence" value="ECO:0007669"/>
    <property type="project" value="InterPro"/>
</dbReference>
<dbReference type="Proteomes" id="UP000561459">
    <property type="component" value="Unassembled WGS sequence"/>
</dbReference>
<dbReference type="GO" id="GO:0016301">
    <property type="term" value="F:kinase activity"/>
    <property type="evidence" value="ECO:0007669"/>
    <property type="project" value="UniProtKB-KW"/>
</dbReference>
<proteinExistence type="predicted"/>
<dbReference type="PANTHER" id="PTHR22931:SF9">
    <property type="entry name" value="PYRUVATE, PHOSPHATE DIKINASE 1, CHLOROPLASTIC"/>
    <property type="match status" value="1"/>
</dbReference>